<sequence length="169" mass="18758">MELQVHARVVLGVLCVEGPAHGFALARMLSPEAELGRAWSVSRPQVYRAIEQLADAGYAQAGELETGSRGPGRTPFQVTPAGSAAAREWLDQPVDHLRDARSELLIKLMLRERMGLPRSPFVDEQYQVFADLTEALSKRSDADPDDLVAIWRAEMARGVLSAIQRLRRR</sequence>
<dbReference type="Pfam" id="PF03551">
    <property type="entry name" value="PadR"/>
    <property type="match status" value="1"/>
</dbReference>
<dbReference type="InterPro" id="IPR036388">
    <property type="entry name" value="WH-like_DNA-bd_sf"/>
</dbReference>
<dbReference type="InterPro" id="IPR036390">
    <property type="entry name" value="WH_DNA-bd_sf"/>
</dbReference>
<accession>A0ABN1H380</accession>
<evidence type="ECO:0000259" key="1">
    <source>
        <dbReference type="Pfam" id="PF03551"/>
    </source>
</evidence>
<protein>
    <recommendedName>
        <fullName evidence="1">Transcription regulator PadR N-terminal domain-containing protein</fullName>
    </recommendedName>
</protein>
<feature type="domain" description="Transcription regulator PadR N-terminal" evidence="1">
    <location>
        <begin position="10"/>
        <end position="87"/>
    </location>
</feature>
<evidence type="ECO:0000313" key="2">
    <source>
        <dbReference type="EMBL" id="GAA0627191.1"/>
    </source>
</evidence>
<dbReference type="Gene3D" id="1.10.10.10">
    <property type="entry name" value="Winged helix-like DNA-binding domain superfamily/Winged helix DNA-binding domain"/>
    <property type="match status" value="1"/>
</dbReference>
<keyword evidence="3" id="KW-1185">Reference proteome</keyword>
<name>A0ABN1H380_9ACTN</name>
<evidence type="ECO:0000313" key="3">
    <source>
        <dbReference type="Proteomes" id="UP001500957"/>
    </source>
</evidence>
<dbReference type="RefSeq" id="WP_344606794.1">
    <property type="nucleotide sequence ID" value="NZ_BAAAHE010000028.1"/>
</dbReference>
<dbReference type="Proteomes" id="UP001500957">
    <property type="component" value="Unassembled WGS sequence"/>
</dbReference>
<proteinExistence type="predicted"/>
<dbReference type="EMBL" id="BAAAHE010000028">
    <property type="protein sequence ID" value="GAA0627191.1"/>
    <property type="molecule type" value="Genomic_DNA"/>
</dbReference>
<reference evidence="2 3" key="1">
    <citation type="journal article" date="2019" name="Int. J. Syst. Evol. Microbiol.">
        <title>The Global Catalogue of Microorganisms (GCM) 10K type strain sequencing project: providing services to taxonomists for standard genome sequencing and annotation.</title>
        <authorList>
            <consortium name="The Broad Institute Genomics Platform"/>
            <consortium name="The Broad Institute Genome Sequencing Center for Infectious Disease"/>
            <person name="Wu L."/>
            <person name="Ma J."/>
        </authorList>
    </citation>
    <scope>NUCLEOTIDE SEQUENCE [LARGE SCALE GENOMIC DNA]</scope>
    <source>
        <strain evidence="2 3">JCM 10671</strain>
    </source>
</reference>
<dbReference type="InterPro" id="IPR005149">
    <property type="entry name" value="Tscrpt_reg_PadR_N"/>
</dbReference>
<comment type="caution">
    <text evidence="2">The sequence shown here is derived from an EMBL/GenBank/DDBJ whole genome shotgun (WGS) entry which is preliminary data.</text>
</comment>
<organism evidence="2 3">
    <name type="scientific">Sporichthya brevicatena</name>
    <dbReference type="NCBI Taxonomy" id="171442"/>
    <lineage>
        <taxon>Bacteria</taxon>
        <taxon>Bacillati</taxon>
        <taxon>Actinomycetota</taxon>
        <taxon>Actinomycetes</taxon>
        <taxon>Sporichthyales</taxon>
        <taxon>Sporichthyaceae</taxon>
        <taxon>Sporichthya</taxon>
    </lineage>
</organism>
<gene>
    <name evidence="2" type="ORF">GCM10009547_33410</name>
</gene>
<dbReference type="SUPFAM" id="SSF46785">
    <property type="entry name" value="Winged helix' DNA-binding domain"/>
    <property type="match status" value="1"/>
</dbReference>